<evidence type="ECO:0000313" key="3">
    <source>
        <dbReference type="Proteomes" id="UP000440965"/>
    </source>
</evidence>
<dbReference type="AlphaFoldDB" id="A0A7X3F0W2"/>
<dbReference type="EMBL" id="WEIK01000006">
    <property type="protein sequence ID" value="MVF49398.1"/>
    <property type="molecule type" value="Genomic_DNA"/>
</dbReference>
<gene>
    <name evidence="2" type="ORF">F9Z43_08720</name>
</gene>
<reference evidence="2 3" key="1">
    <citation type="submission" date="2019-10" db="EMBL/GenBank/DDBJ databases">
        <title>XDR Pseudomonas monteilii producing IMP-16 from LCR.</title>
        <authorList>
            <person name="Ballaben A."/>
            <person name="Doi Y."/>
        </authorList>
    </citation>
    <scope>NUCLEOTIDE SEQUENCE [LARGE SCALE GENOMIC DNA]</scope>
    <source>
        <strain evidence="2 3">597/14</strain>
    </source>
</reference>
<proteinExistence type="predicted"/>
<dbReference type="Proteomes" id="UP000440965">
    <property type="component" value="Unassembled WGS sequence"/>
</dbReference>
<feature type="region of interest" description="Disordered" evidence="1">
    <location>
        <begin position="1"/>
        <end position="39"/>
    </location>
</feature>
<comment type="caution">
    <text evidence="2">The sequence shown here is derived from an EMBL/GenBank/DDBJ whole genome shotgun (WGS) entry which is preliminary data.</text>
</comment>
<sequence>MDYSSMAESLEKMLRDGAQEKGKSSDGPQAKNSDSEVEVIPQPPEVALSIGRGCSVVAVLCLFCSGGASAITQSSSMPMAFERCEEASTQIIAQLNSPPRYVEQLVDVPGARVTRVSLEDSTVLITCDAEEKRVLIERSTERPTP</sequence>
<name>A0A7X3F0W2_9PSED</name>
<evidence type="ECO:0000313" key="2">
    <source>
        <dbReference type="EMBL" id="MVF49398.1"/>
    </source>
</evidence>
<protein>
    <submittedName>
        <fullName evidence="2">Uncharacterized protein</fullName>
    </submittedName>
</protein>
<feature type="compositionally biased region" description="Basic and acidic residues" evidence="1">
    <location>
        <begin position="9"/>
        <end position="24"/>
    </location>
</feature>
<organism evidence="2 3">
    <name type="scientific">Pseudomonas monteilii</name>
    <dbReference type="NCBI Taxonomy" id="76759"/>
    <lineage>
        <taxon>Bacteria</taxon>
        <taxon>Pseudomonadati</taxon>
        <taxon>Pseudomonadota</taxon>
        <taxon>Gammaproteobacteria</taxon>
        <taxon>Pseudomonadales</taxon>
        <taxon>Pseudomonadaceae</taxon>
        <taxon>Pseudomonas</taxon>
    </lineage>
</organism>
<evidence type="ECO:0000256" key="1">
    <source>
        <dbReference type="SAM" id="MobiDB-lite"/>
    </source>
</evidence>
<dbReference type="RefSeq" id="WP_156867161.1">
    <property type="nucleotide sequence ID" value="NZ_WEIK01000006.1"/>
</dbReference>
<accession>A0A7X3F0W2</accession>